<dbReference type="GO" id="GO:0006886">
    <property type="term" value="P:intracellular protein transport"/>
    <property type="evidence" value="ECO:0007669"/>
    <property type="project" value="InterPro"/>
</dbReference>
<dbReference type="SUPFAM" id="SSF82919">
    <property type="entry name" value="Zn-finger domain of Sec23/24"/>
    <property type="match status" value="1"/>
</dbReference>
<dbReference type="Proteomes" id="UP000274822">
    <property type="component" value="Unassembled WGS sequence"/>
</dbReference>
<dbReference type="GO" id="GO:0030127">
    <property type="term" value="C:COPII vesicle coat"/>
    <property type="evidence" value="ECO:0007669"/>
    <property type="project" value="InterPro"/>
</dbReference>
<dbReference type="GO" id="GO:0090110">
    <property type="term" value="P:COPII-coated vesicle cargo loading"/>
    <property type="evidence" value="ECO:0007669"/>
    <property type="project" value="TreeGrafter"/>
</dbReference>
<protein>
    <submittedName>
        <fullName evidence="1">Uncharacterized protein</fullName>
    </submittedName>
</protein>
<proteinExistence type="predicted"/>
<keyword evidence="2" id="KW-1185">Reference proteome</keyword>
<dbReference type="InterPro" id="IPR050550">
    <property type="entry name" value="SEC23_SEC24_subfamily"/>
</dbReference>
<name>A0A433Q785_9FUNG</name>
<sequence length="79" mass="9332">PSSFDYDVQTQQPVDRWKRAELNHACVEFVAPTEYMVRPPQPPVYLFVIDVSYPAITSGKRFNYPRRSQPHIEQLTHRE</sequence>
<dbReference type="PANTHER" id="PTHR13803">
    <property type="entry name" value="SEC24-RELATED PROTEIN"/>
    <property type="match status" value="1"/>
</dbReference>
<gene>
    <name evidence="1" type="ORF">BC938DRAFT_471860</name>
</gene>
<dbReference type="GO" id="GO:0000149">
    <property type="term" value="F:SNARE binding"/>
    <property type="evidence" value="ECO:0007669"/>
    <property type="project" value="TreeGrafter"/>
</dbReference>
<dbReference type="InterPro" id="IPR036174">
    <property type="entry name" value="Znf_Sec23_Sec24_sf"/>
</dbReference>
<organism evidence="1 2">
    <name type="scientific">Jimgerdemannia flammicorona</name>
    <dbReference type="NCBI Taxonomy" id="994334"/>
    <lineage>
        <taxon>Eukaryota</taxon>
        <taxon>Fungi</taxon>
        <taxon>Fungi incertae sedis</taxon>
        <taxon>Mucoromycota</taxon>
        <taxon>Mucoromycotina</taxon>
        <taxon>Endogonomycetes</taxon>
        <taxon>Endogonales</taxon>
        <taxon>Endogonaceae</taxon>
        <taxon>Jimgerdemannia</taxon>
    </lineage>
</organism>
<dbReference type="GO" id="GO:0008270">
    <property type="term" value="F:zinc ion binding"/>
    <property type="evidence" value="ECO:0007669"/>
    <property type="project" value="InterPro"/>
</dbReference>
<reference evidence="1 2" key="1">
    <citation type="journal article" date="2018" name="New Phytol.">
        <title>Phylogenomics of Endogonaceae and evolution of mycorrhizas within Mucoromycota.</title>
        <authorList>
            <person name="Chang Y."/>
            <person name="Desiro A."/>
            <person name="Na H."/>
            <person name="Sandor L."/>
            <person name="Lipzen A."/>
            <person name="Clum A."/>
            <person name="Barry K."/>
            <person name="Grigoriev I.V."/>
            <person name="Martin F.M."/>
            <person name="Stajich J.E."/>
            <person name="Smith M.E."/>
            <person name="Bonito G."/>
            <person name="Spatafora J.W."/>
        </authorList>
    </citation>
    <scope>NUCLEOTIDE SEQUENCE [LARGE SCALE GENOMIC DNA]</scope>
    <source>
        <strain evidence="1 2">AD002</strain>
    </source>
</reference>
<feature type="non-terminal residue" evidence="1">
    <location>
        <position position="79"/>
    </location>
</feature>
<dbReference type="GO" id="GO:0070971">
    <property type="term" value="C:endoplasmic reticulum exit site"/>
    <property type="evidence" value="ECO:0007669"/>
    <property type="project" value="TreeGrafter"/>
</dbReference>
<dbReference type="PANTHER" id="PTHR13803:SF39">
    <property type="entry name" value="SECRETORY 24AB, ISOFORM A"/>
    <property type="match status" value="1"/>
</dbReference>
<evidence type="ECO:0000313" key="2">
    <source>
        <dbReference type="Proteomes" id="UP000274822"/>
    </source>
</evidence>
<dbReference type="AlphaFoldDB" id="A0A433Q785"/>
<accession>A0A433Q785</accession>
<comment type="caution">
    <text evidence="1">The sequence shown here is derived from an EMBL/GenBank/DDBJ whole genome shotgun (WGS) entry which is preliminary data.</text>
</comment>
<feature type="non-terminal residue" evidence="1">
    <location>
        <position position="1"/>
    </location>
</feature>
<dbReference type="EMBL" id="RBNJ01012457">
    <property type="protein sequence ID" value="RUS25636.1"/>
    <property type="molecule type" value="Genomic_DNA"/>
</dbReference>
<evidence type="ECO:0000313" key="1">
    <source>
        <dbReference type="EMBL" id="RUS25636.1"/>
    </source>
</evidence>